<dbReference type="Gene3D" id="1.10.10.10">
    <property type="entry name" value="Winged helix-like DNA-binding domain superfamily/Winged helix DNA-binding domain"/>
    <property type="match status" value="1"/>
</dbReference>
<evidence type="ECO:0000256" key="1">
    <source>
        <dbReference type="ARBA" id="ARBA00023125"/>
    </source>
</evidence>
<organism evidence="5 6">
    <name type="scientific">Escherichia coli</name>
    <dbReference type="NCBI Taxonomy" id="562"/>
    <lineage>
        <taxon>Bacteria</taxon>
        <taxon>Pseudomonadati</taxon>
        <taxon>Pseudomonadota</taxon>
        <taxon>Gammaproteobacteria</taxon>
        <taxon>Enterobacterales</taxon>
        <taxon>Enterobacteriaceae</taxon>
        <taxon>Escherichia</taxon>
    </lineage>
</organism>
<dbReference type="GO" id="GO:0006355">
    <property type="term" value="P:regulation of DNA-templated transcription"/>
    <property type="evidence" value="ECO:0007669"/>
    <property type="project" value="InterPro"/>
</dbReference>
<keyword evidence="1 2" id="KW-0238">DNA-binding</keyword>
<evidence type="ECO:0000259" key="4">
    <source>
        <dbReference type="PROSITE" id="PS51755"/>
    </source>
</evidence>
<dbReference type="GO" id="GO:0003677">
    <property type="term" value="F:DNA binding"/>
    <property type="evidence" value="ECO:0007669"/>
    <property type="project" value="UniProtKB-UniRule"/>
</dbReference>
<dbReference type="InterPro" id="IPR036388">
    <property type="entry name" value="WH-like_DNA-bd_sf"/>
</dbReference>
<evidence type="ECO:0000256" key="3">
    <source>
        <dbReference type="SAM" id="Phobius"/>
    </source>
</evidence>
<dbReference type="InterPro" id="IPR001867">
    <property type="entry name" value="OmpR/PhoB-type_DNA-bd"/>
</dbReference>
<keyword evidence="3" id="KW-1133">Transmembrane helix</keyword>
<dbReference type="GO" id="GO:0000160">
    <property type="term" value="P:phosphorelay signal transduction system"/>
    <property type="evidence" value="ECO:0007669"/>
    <property type="project" value="InterPro"/>
</dbReference>
<dbReference type="SUPFAM" id="SSF46894">
    <property type="entry name" value="C-terminal effector domain of the bipartite response regulators"/>
    <property type="match status" value="1"/>
</dbReference>
<feature type="domain" description="OmpR/PhoB-type" evidence="4">
    <location>
        <begin position="15"/>
        <end position="118"/>
    </location>
</feature>
<dbReference type="EMBL" id="UGED01000011">
    <property type="protein sequence ID" value="STM07981.1"/>
    <property type="molecule type" value="Genomic_DNA"/>
</dbReference>
<evidence type="ECO:0000313" key="5">
    <source>
        <dbReference type="EMBL" id="STM07981.1"/>
    </source>
</evidence>
<gene>
    <name evidence="5" type="ORF">NCTC9962_05610</name>
</gene>
<keyword evidence="3" id="KW-0812">Transmembrane</keyword>
<sequence>MISISIDLVFIDVCTGLLTIISSSGLSTEKLISVHNADLNVVLTTPASRCLSLLLEAFPDVVAQQDFFTRVWEEEGMRVPTNTLYQNISIIRRGFRAVGDTTHSLIATVPRRGFKIHNDINIQNHVINSSTDAHTHNAPPAIKVNAGYKESIGGAKNFNNKILKHIKSHLIMLSAFVIGAYSAYWLWNNNQPKPFFKDYKTVAEINGCHFNVTEDTIDGLKEFDKYKTRILDSGINCKKHPWLYFPLAKSSPGMIVMACNKNYNQHEVADCLTLSYREVNRD</sequence>
<evidence type="ECO:0000313" key="6">
    <source>
        <dbReference type="Proteomes" id="UP000254052"/>
    </source>
</evidence>
<dbReference type="PROSITE" id="PS51755">
    <property type="entry name" value="OMPR_PHOB"/>
    <property type="match status" value="1"/>
</dbReference>
<feature type="DNA-binding region" description="OmpR/PhoB-type" evidence="2">
    <location>
        <begin position="15"/>
        <end position="118"/>
    </location>
</feature>
<name>A0A377CVM2_ECOLX</name>
<dbReference type="AlphaFoldDB" id="A0A377CVM2"/>
<accession>A0A377CVM2</accession>
<dbReference type="Proteomes" id="UP000254052">
    <property type="component" value="Unassembled WGS sequence"/>
</dbReference>
<keyword evidence="3" id="KW-0472">Membrane</keyword>
<protein>
    <submittedName>
        <fullName evidence="5">Putative transcriptional regulator</fullName>
    </submittedName>
</protein>
<dbReference type="InterPro" id="IPR016032">
    <property type="entry name" value="Sig_transdc_resp-reg_C-effctor"/>
</dbReference>
<reference evidence="5 6" key="1">
    <citation type="submission" date="2018-06" db="EMBL/GenBank/DDBJ databases">
        <authorList>
            <consortium name="Pathogen Informatics"/>
            <person name="Doyle S."/>
        </authorList>
    </citation>
    <scope>NUCLEOTIDE SEQUENCE [LARGE SCALE GENOMIC DNA]</scope>
    <source>
        <strain evidence="5 6">NCTC9962</strain>
    </source>
</reference>
<proteinExistence type="predicted"/>
<evidence type="ECO:0000256" key="2">
    <source>
        <dbReference type="PROSITE-ProRule" id="PRU01091"/>
    </source>
</evidence>
<feature type="transmembrane region" description="Helical" evidence="3">
    <location>
        <begin position="170"/>
        <end position="187"/>
    </location>
</feature>
<dbReference type="Pfam" id="PF00486">
    <property type="entry name" value="Trans_reg_C"/>
    <property type="match status" value="1"/>
</dbReference>
<dbReference type="SMART" id="SM00862">
    <property type="entry name" value="Trans_reg_C"/>
    <property type="match status" value="1"/>
</dbReference>